<evidence type="ECO:0008006" key="3">
    <source>
        <dbReference type="Google" id="ProtNLM"/>
    </source>
</evidence>
<keyword evidence="2" id="KW-1185">Reference proteome</keyword>
<proteinExistence type="predicted"/>
<comment type="caution">
    <text evidence="1">The sequence shown here is derived from an EMBL/GenBank/DDBJ whole genome shotgun (WGS) entry which is preliminary data.</text>
</comment>
<sequence length="107" mass="12410">MIILRFALIVFPPNKFGLVSRGTRPEETTRTLTQTSRPTLACVHITIKPNRWVVLDVYRSPLSSTLSVYWSPRVWLMSLLCEKTVSTARVCTRGERRKGWRKRMVGF</sequence>
<organism evidence="1 2">
    <name type="scientific">Batillaria attramentaria</name>
    <dbReference type="NCBI Taxonomy" id="370345"/>
    <lineage>
        <taxon>Eukaryota</taxon>
        <taxon>Metazoa</taxon>
        <taxon>Spiralia</taxon>
        <taxon>Lophotrochozoa</taxon>
        <taxon>Mollusca</taxon>
        <taxon>Gastropoda</taxon>
        <taxon>Caenogastropoda</taxon>
        <taxon>Sorbeoconcha</taxon>
        <taxon>Cerithioidea</taxon>
        <taxon>Batillariidae</taxon>
        <taxon>Batillaria</taxon>
    </lineage>
</organism>
<dbReference type="Proteomes" id="UP001519460">
    <property type="component" value="Unassembled WGS sequence"/>
</dbReference>
<protein>
    <recommendedName>
        <fullName evidence="3">Secreted protein</fullName>
    </recommendedName>
</protein>
<dbReference type="AlphaFoldDB" id="A0ABD0LA01"/>
<dbReference type="EMBL" id="JACVVK020000069">
    <property type="protein sequence ID" value="KAK7496190.1"/>
    <property type="molecule type" value="Genomic_DNA"/>
</dbReference>
<evidence type="ECO:0000313" key="1">
    <source>
        <dbReference type="EMBL" id="KAK7496190.1"/>
    </source>
</evidence>
<name>A0ABD0LA01_9CAEN</name>
<reference evidence="1 2" key="1">
    <citation type="journal article" date="2023" name="Sci. Data">
        <title>Genome assembly of the Korean intertidal mud-creeper Batillaria attramentaria.</title>
        <authorList>
            <person name="Patra A.K."/>
            <person name="Ho P.T."/>
            <person name="Jun S."/>
            <person name="Lee S.J."/>
            <person name="Kim Y."/>
            <person name="Won Y.J."/>
        </authorList>
    </citation>
    <scope>NUCLEOTIDE SEQUENCE [LARGE SCALE GENOMIC DNA]</scope>
    <source>
        <strain evidence="1">Wonlab-2016</strain>
    </source>
</reference>
<gene>
    <name evidence="1" type="ORF">BaRGS_00012600</name>
</gene>
<evidence type="ECO:0000313" key="2">
    <source>
        <dbReference type="Proteomes" id="UP001519460"/>
    </source>
</evidence>
<accession>A0ABD0LA01</accession>